<name>A0A179FYP8_METCM</name>
<organism evidence="1 2">
    <name type="scientific">Pochonia chlamydosporia 170</name>
    <dbReference type="NCBI Taxonomy" id="1380566"/>
    <lineage>
        <taxon>Eukaryota</taxon>
        <taxon>Fungi</taxon>
        <taxon>Dikarya</taxon>
        <taxon>Ascomycota</taxon>
        <taxon>Pezizomycotina</taxon>
        <taxon>Sordariomycetes</taxon>
        <taxon>Hypocreomycetidae</taxon>
        <taxon>Hypocreales</taxon>
        <taxon>Clavicipitaceae</taxon>
        <taxon>Pochonia</taxon>
    </lineage>
</organism>
<accession>A0A179FYP8</accession>
<dbReference type="EMBL" id="LSBJ02000002">
    <property type="protein sequence ID" value="OAQ70358.2"/>
    <property type="molecule type" value="Genomic_DNA"/>
</dbReference>
<protein>
    <submittedName>
        <fullName evidence="1">Uncharacterized protein</fullName>
    </submittedName>
</protein>
<comment type="caution">
    <text evidence="1">The sequence shown here is derived from an EMBL/GenBank/DDBJ whole genome shotgun (WGS) entry which is preliminary data.</text>
</comment>
<proteinExistence type="predicted"/>
<evidence type="ECO:0000313" key="2">
    <source>
        <dbReference type="Proteomes" id="UP000078397"/>
    </source>
</evidence>
<dbReference type="Proteomes" id="UP000078397">
    <property type="component" value="Unassembled WGS sequence"/>
</dbReference>
<sequence length="65" mass="7434">MVRVRAYAYSCCLSRWQVLDLLVTPCMLMLGHSYVPTYSFLDRLAFTRSLAEGMSQGKDKQRDPG</sequence>
<dbReference type="GeneID" id="28846418"/>
<dbReference type="RefSeq" id="XP_022284571.1">
    <property type="nucleotide sequence ID" value="XM_022428295.1"/>
</dbReference>
<dbReference type="AlphaFoldDB" id="A0A179FYP8"/>
<gene>
    <name evidence="1" type="ORF">VFPPC_02841</name>
</gene>
<reference evidence="1 2" key="1">
    <citation type="journal article" date="2016" name="PLoS Pathog.">
        <title>Biosynthesis of antibiotic leucinostatins in bio-control fungus Purpureocillium lilacinum and their inhibition on phytophthora revealed by genome mining.</title>
        <authorList>
            <person name="Wang G."/>
            <person name="Liu Z."/>
            <person name="Lin R."/>
            <person name="Li E."/>
            <person name="Mao Z."/>
            <person name="Ling J."/>
            <person name="Yang Y."/>
            <person name="Yin W.B."/>
            <person name="Xie B."/>
        </authorList>
    </citation>
    <scope>NUCLEOTIDE SEQUENCE [LARGE SCALE GENOMIC DNA]</scope>
    <source>
        <strain evidence="1">170</strain>
    </source>
</reference>
<keyword evidence="2" id="KW-1185">Reference proteome</keyword>
<dbReference type="KEGG" id="pchm:VFPPC_02841"/>
<evidence type="ECO:0000313" key="1">
    <source>
        <dbReference type="EMBL" id="OAQ70358.2"/>
    </source>
</evidence>